<dbReference type="InterPro" id="IPR050175">
    <property type="entry name" value="Complex_I_Subunit_2"/>
</dbReference>
<feature type="transmembrane region" description="Helical" evidence="18">
    <location>
        <begin position="7"/>
        <end position="24"/>
    </location>
</feature>
<keyword evidence="13 18" id="KW-0520">NAD</keyword>
<name>A0A6H0EVW0_9HEXA</name>
<feature type="transmembrane region" description="Helical" evidence="18">
    <location>
        <begin position="95"/>
        <end position="113"/>
    </location>
</feature>
<keyword evidence="11 18" id="KW-0249">Electron transport</keyword>
<comment type="function">
    <text evidence="18">Core subunit of the mitochondrial membrane respiratory chain NADH dehydrogenase (Complex I) which catalyzes electron transfer from NADH through the respiratory chain, using ubiquinone as an electron acceptor. Essential for the catalytic activity and assembly of complex I.</text>
</comment>
<evidence type="ECO:0000256" key="5">
    <source>
        <dbReference type="ARBA" id="ARBA00021008"/>
    </source>
</evidence>
<dbReference type="Pfam" id="PF00361">
    <property type="entry name" value="Proton_antipo_M"/>
    <property type="match status" value="1"/>
</dbReference>
<dbReference type="AlphaFoldDB" id="A0A6H0EVW0"/>
<keyword evidence="15 18" id="KW-0496">Mitochondrion</keyword>
<evidence type="ECO:0000256" key="4">
    <source>
        <dbReference type="ARBA" id="ARBA00012944"/>
    </source>
</evidence>
<evidence type="ECO:0000256" key="9">
    <source>
        <dbReference type="ARBA" id="ARBA00022792"/>
    </source>
</evidence>
<keyword evidence="7 18" id="KW-0679">Respiratory chain</keyword>
<feature type="domain" description="NADH:quinone oxidoreductase/Mrp antiporter transmembrane" evidence="19">
    <location>
        <begin position="26"/>
        <end position="283"/>
    </location>
</feature>
<keyword evidence="6" id="KW-0813">Transport</keyword>
<dbReference type="PANTHER" id="PTHR46552">
    <property type="entry name" value="NADH-UBIQUINONE OXIDOREDUCTASE CHAIN 2"/>
    <property type="match status" value="1"/>
</dbReference>
<comment type="function">
    <text evidence="1">Core subunit of the mitochondrial membrane respiratory chain NADH dehydrogenase (Complex I) that is believed to belong to the minimal assembly required for catalysis. Complex I functions in the transfer of electrons from NADH to the respiratory chain. The immediate electron acceptor for the enzyme is believed to be ubiquinone.</text>
</comment>
<evidence type="ECO:0000256" key="7">
    <source>
        <dbReference type="ARBA" id="ARBA00022660"/>
    </source>
</evidence>
<comment type="subcellular location">
    <subcellularLocation>
        <location evidence="2 18">Mitochondrion inner membrane</location>
        <topology evidence="2 18">Multi-pass membrane protein</topology>
    </subcellularLocation>
</comment>
<feature type="transmembrane region" description="Helical" evidence="18">
    <location>
        <begin position="236"/>
        <end position="265"/>
    </location>
</feature>
<feature type="transmembrane region" description="Helical" evidence="18">
    <location>
        <begin position="62"/>
        <end position="83"/>
    </location>
</feature>
<evidence type="ECO:0000256" key="2">
    <source>
        <dbReference type="ARBA" id="ARBA00004448"/>
    </source>
</evidence>
<dbReference type="EMBL" id="MK431897">
    <property type="protein sequence ID" value="QIT06458.1"/>
    <property type="molecule type" value="Genomic_DNA"/>
</dbReference>
<feature type="transmembrane region" description="Helical" evidence="18">
    <location>
        <begin position="277"/>
        <end position="297"/>
    </location>
</feature>
<evidence type="ECO:0000256" key="8">
    <source>
        <dbReference type="ARBA" id="ARBA00022692"/>
    </source>
</evidence>
<dbReference type="PRINTS" id="PR01436">
    <property type="entry name" value="NADHDHGNASE2"/>
</dbReference>
<evidence type="ECO:0000313" key="20">
    <source>
        <dbReference type="EMBL" id="QIT06458.1"/>
    </source>
</evidence>
<dbReference type="EC" id="7.1.1.2" evidence="4 18"/>
<reference evidence="20" key="1">
    <citation type="submission" date="2019-01" db="EMBL/GenBank/DDBJ databases">
        <title>Mitochondrial phylogenomics of Collembola.</title>
        <authorList>
            <person name="Sun X."/>
            <person name="Xie Z.-J."/>
            <person name="Dong J."/>
            <person name="Yu D.-Y."/>
        </authorList>
    </citation>
    <scope>NUCLEOTIDE SEQUENCE</scope>
</reference>
<protein>
    <recommendedName>
        <fullName evidence="5 18">NADH-ubiquinone oxidoreductase chain 2</fullName>
        <ecNumber evidence="4 18">7.1.1.2</ecNumber>
    </recommendedName>
</protein>
<organism evidence="20">
    <name type="scientific">Mesaphorura yosii</name>
    <dbReference type="NCBI Taxonomy" id="1840514"/>
    <lineage>
        <taxon>Eukaryota</taxon>
        <taxon>Metazoa</taxon>
        <taxon>Ecdysozoa</taxon>
        <taxon>Arthropoda</taxon>
        <taxon>Hexapoda</taxon>
        <taxon>Collembola</taxon>
        <taxon>Poduromorpha</taxon>
        <taxon>Poduroidea</taxon>
        <taxon>Tullbergiidae</taxon>
        <taxon>Stenaphorurinae</taxon>
        <taxon>Mesaphorura</taxon>
    </lineage>
</organism>
<geneLocation type="mitochondrion" evidence="20"/>
<evidence type="ECO:0000256" key="11">
    <source>
        <dbReference type="ARBA" id="ARBA00022982"/>
    </source>
</evidence>
<keyword evidence="10 18" id="KW-1278">Translocase</keyword>
<evidence type="ECO:0000256" key="10">
    <source>
        <dbReference type="ARBA" id="ARBA00022967"/>
    </source>
</evidence>
<evidence type="ECO:0000256" key="14">
    <source>
        <dbReference type="ARBA" id="ARBA00023075"/>
    </source>
</evidence>
<dbReference type="PANTHER" id="PTHR46552:SF1">
    <property type="entry name" value="NADH-UBIQUINONE OXIDOREDUCTASE CHAIN 2"/>
    <property type="match status" value="1"/>
</dbReference>
<keyword evidence="14 18" id="KW-0830">Ubiquinone</keyword>
<keyword evidence="8 18" id="KW-0812">Transmembrane</keyword>
<accession>A0A6H0EVW0</accession>
<evidence type="ECO:0000256" key="13">
    <source>
        <dbReference type="ARBA" id="ARBA00023027"/>
    </source>
</evidence>
<comment type="similarity">
    <text evidence="3 18">Belongs to the complex I subunit 2 family.</text>
</comment>
<keyword evidence="16 18" id="KW-0472">Membrane</keyword>
<feature type="transmembrane region" description="Helical" evidence="18">
    <location>
        <begin position="134"/>
        <end position="159"/>
    </location>
</feature>
<keyword evidence="12 18" id="KW-1133">Transmembrane helix</keyword>
<feature type="transmembrane region" description="Helical" evidence="18">
    <location>
        <begin position="30"/>
        <end position="50"/>
    </location>
</feature>
<evidence type="ECO:0000256" key="12">
    <source>
        <dbReference type="ARBA" id="ARBA00022989"/>
    </source>
</evidence>
<evidence type="ECO:0000256" key="1">
    <source>
        <dbReference type="ARBA" id="ARBA00003257"/>
    </source>
</evidence>
<comment type="catalytic activity">
    <reaction evidence="17 18">
        <text>a ubiquinone + NADH + 5 H(+)(in) = a ubiquinol + NAD(+) + 4 H(+)(out)</text>
        <dbReference type="Rhea" id="RHEA:29091"/>
        <dbReference type="Rhea" id="RHEA-COMP:9565"/>
        <dbReference type="Rhea" id="RHEA-COMP:9566"/>
        <dbReference type="ChEBI" id="CHEBI:15378"/>
        <dbReference type="ChEBI" id="CHEBI:16389"/>
        <dbReference type="ChEBI" id="CHEBI:17976"/>
        <dbReference type="ChEBI" id="CHEBI:57540"/>
        <dbReference type="ChEBI" id="CHEBI:57945"/>
        <dbReference type="EC" id="7.1.1.2"/>
    </reaction>
</comment>
<proteinExistence type="inferred from homology"/>
<dbReference type="GO" id="GO:0006120">
    <property type="term" value="P:mitochondrial electron transport, NADH to ubiquinone"/>
    <property type="evidence" value="ECO:0007669"/>
    <property type="project" value="InterPro"/>
</dbReference>
<evidence type="ECO:0000256" key="15">
    <source>
        <dbReference type="ARBA" id="ARBA00023128"/>
    </source>
</evidence>
<evidence type="ECO:0000256" key="17">
    <source>
        <dbReference type="ARBA" id="ARBA00049551"/>
    </source>
</evidence>
<keyword evidence="9 18" id="KW-0999">Mitochondrion inner membrane</keyword>
<gene>
    <name evidence="20" type="primary">ND2</name>
</gene>
<evidence type="ECO:0000259" key="19">
    <source>
        <dbReference type="Pfam" id="PF00361"/>
    </source>
</evidence>
<evidence type="ECO:0000256" key="18">
    <source>
        <dbReference type="RuleBase" id="RU003403"/>
    </source>
</evidence>
<feature type="transmembrane region" description="Helical" evidence="18">
    <location>
        <begin position="317"/>
        <end position="338"/>
    </location>
</feature>
<dbReference type="GO" id="GO:0008137">
    <property type="term" value="F:NADH dehydrogenase (ubiquinone) activity"/>
    <property type="evidence" value="ECO:0007669"/>
    <property type="project" value="UniProtKB-EC"/>
</dbReference>
<evidence type="ECO:0000256" key="3">
    <source>
        <dbReference type="ARBA" id="ARBA00007012"/>
    </source>
</evidence>
<dbReference type="InterPro" id="IPR001750">
    <property type="entry name" value="ND/Mrp_TM"/>
</dbReference>
<dbReference type="InterPro" id="IPR003917">
    <property type="entry name" value="NADH_UbQ_OxRdtase_chain2"/>
</dbReference>
<evidence type="ECO:0000256" key="6">
    <source>
        <dbReference type="ARBA" id="ARBA00022448"/>
    </source>
</evidence>
<sequence>MLMFLKFYHFLLTFILIISTSMVFSSSSWLISWFALEINLMSFIPIILIRSSPAISEASIKYFLTQALASSILIFASISTLKFSPFSSINSFNNLILIALGVKSGMAPTHFWFPQVMELINWTQGLILLTWQKIAPLILMFSLSNSLIMNLLVISSAIMGALGGFNINSIKKIITFSSIAHLAWMAMSTCLNFKVWIIYFLIYSFISASLVIPFHLLSVTNLSTLNIVSSNKLFKIFIFFNLLSLGGLPPLLGIFPKIIVIFSFVNLSNFNLMIMPILILSSVITLFFYTKIIYSSMTLSSIPSQITKIYTLSHPFLFNYIMTFSILGNLSILPLVLLI</sequence>
<dbReference type="GO" id="GO:0005743">
    <property type="term" value="C:mitochondrial inner membrane"/>
    <property type="evidence" value="ECO:0007669"/>
    <property type="project" value="UniProtKB-SubCell"/>
</dbReference>
<feature type="transmembrane region" description="Helical" evidence="18">
    <location>
        <begin position="196"/>
        <end position="216"/>
    </location>
</feature>
<evidence type="ECO:0000256" key="16">
    <source>
        <dbReference type="ARBA" id="ARBA00023136"/>
    </source>
</evidence>